<dbReference type="CDD" id="cd00408">
    <property type="entry name" value="DHDPS-like"/>
    <property type="match status" value="1"/>
</dbReference>
<dbReference type="GO" id="GO:0019877">
    <property type="term" value="P:diaminopimelate biosynthetic process"/>
    <property type="evidence" value="ECO:0007669"/>
    <property type="project" value="UniProtKB-KW"/>
</dbReference>
<keyword evidence="5" id="KW-0963">Cytoplasm</keyword>
<dbReference type="GO" id="GO:0008840">
    <property type="term" value="F:4-hydroxy-tetrahydrodipicolinate synthase activity"/>
    <property type="evidence" value="ECO:0007669"/>
    <property type="project" value="UniProtKB-UniRule"/>
</dbReference>
<dbReference type="Proteomes" id="UP000247512">
    <property type="component" value="Unassembled WGS sequence"/>
</dbReference>
<accession>A0A9N7H350</accession>
<feature type="binding site" evidence="15">
    <location>
        <position position="51"/>
    </location>
    <ligand>
        <name>pyruvate</name>
        <dbReference type="ChEBI" id="CHEBI:15361"/>
    </ligand>
</feature>
<evidence type="ECO:0000256" key="4">
    <source>
        <dbReference type="ARBA" id="ARBA00012086"/>
    </source>
</evidence>
<evidence type="ECO:0000256" key="5">
    <source>
        <dbReference type="ARBA" id="ARBA00022490"/>
    </source>
</evidence>
<dbReference type="PIRSF" id="PIRSF001365">
    <property type="entry name" value="DHDPS"/>
    <property type="match status" value="1"/>
</dbReference>
<comment type="catalytic activity">
    <reaction evidence="11">
        <text>L-aspartate 4-semialdehyde + pyruvate = (2S,4S)-4-hydroxy-2,3,4,5-tetrahydrodipicolinate + H2O + H(+)</text>
        <dbReference type="Rhea" id="RHEA:34171"/>
        <dbReference type="ChEBI" id="CHEBI:15361"/>
        <dbReference type="ChEBI" id="CHEBI:15377"/>
        <dbReference type="ChEBI" id="CHEBI:15378"/>
        <dbReference type="ChEBI" id="CHEBI:67139"/>
        <dbReference type="ChEBI" id="CHEBI:537519"/>
        <dbReference type="EC" id="4.3.3.7"/>
    </reaction>
</comment>
<evidence type="ECO:0000256" key="6">
    <source>
        <dbReference type="ARBA" id="ARBA00022605"/>
    </source>
</evidence>
<dbReference type="SMART" id="SM01130">
    <property type="entry name" value="DHDPS"/>
    <property type="match status" value="1"/>
</dbReference>
<evidence type="ECO:0000313" key="19">
    <source>
        <dbReference type="Proteomes" id="UP000247512"/>
    </source>
</evidence>
<dbReference type="Gene3D" id="3.20.20.70">
    <property type="entry name" value="Aldolase class I"/>
    <property type="match status" value="1"/>
</dbReference>
<dbReference type="Pfam" id="PF00701">
    <property type="entry name" value="DHDPS"/>
    <property type="match status" value="1"/>
</dbReference>
<dbReference type="EC" id="4.3.3.7" evidence="4 12"/>
<dbReference type="NCBIfam" id="TIGR00674">
    <property type="entry name" value="dapA"/>
    <property type="match status" value="1"/>
</dbReference>
<dbReference type="PANTHER" id="PTHR12128">
    <property type="entry name" value="DIHYDRODIPICOLINATE SYNTHASE"/>
    <property type="match status" value="1"/>
</dbReference>
<keyword evidence="19" id="KW-1185">Reference proteome</keyword>
<dbReference type="KEGG" id="kna:B0W47_16100"/>
<evidence type="ECO:0000256" key="7">
    <source>
        <dbReference type="ARBA" id="ARBA00022915"/>
    </source>
</evidence>
<evidence type="ECO:0000256" key="2">
    <source>
        <dbReference type="ARBA" id="ARBA00005120"/>
    </source>
</evidence>
<dbReference type="GO" id="GO:0009089">
    <property type="term" value="P:lysine biosynthetic process via diaminopimelate"/>
    <property type="evidence" value="ECO:0007669"/>
    <property type="project" value="UniProtKB-UniRule"/>
</dbReference>
<dbReference type="PANTHER" id="PTHR12128:SF66">
    <property type="entry name" value="4-HYDROXY-2-OXOGLUTARATE ALDOLASE, MITOCHONDRIAL"/>
    <property type="match status" value="1"/>
</dbReference>
<evidence type="ECO:0000256" key="9">
    <source>
        <dbReference type="ARBA" id="ARBA00023239"/>
    </source>
</evidence>
<evidence type="ECO:0000256" key="14">
    <source>
        <dbReference type="PIRSR" id="PIRSR001365-1"/>
    </source>
</evidence>
<dbReference type="PRINTS" id="PR00146">
    <property type="entry name" value="DHPICSNTHASE"/>
</dbReference>
<reference evidence="16" key="2">
    <citation type="submission" date="2017-02" db="EMBL/GenBank/DDBJ databases">
        <authorList>
            <person name="Zhang H."/>
        </authorList>
    </citation>
    <scope>NUCLEOTIDE SEQUENCE</scope>
    <source>
        <strain evidence="16">RZS01</strain>
    </source>
</reference>
<name>A0A9N7H350_9PROT</name>
<keyword evidence="9 13" id="KW-0456">Lyase</keyword>
<keyword evidence="6" id="KW-0028">Amino-acid biosynthesis</keyword>
<evidence type="ECO:0000256" key="1">
    <source>
        <dbReference type="ARBA" id="ARBA00003294"/>
    </source>
</evidence>
<keyword evidence="7" id="KW-0220">Diaminopimelate biosynthesis</keyword>
<sequence length="299" mass="31583">MPHSIASICGIVTATPTPLDSDGNIDGGAVASLVRHVIDQGASAIAPNGGTGEYTALTERQRSQMVEYSVAAANGDVPVITGILSPGLNDTINAGRSARALGADALMIVTPYYSRPTQAGIIDYYKAISDAVDAEIMLYEIPYRTGISLTPDTVATLAEQTRVVAMKACNNDLSQQLKVLEAAGDSISILSGEENVFPVHVAMGARGGLLATSCIFQSAWNRIYEAARQNRLADAMVLHARLMPVVEALFSEHNPAPLKAALSLVGRPYGDVLPPLQPASAMLKEKLARLIPEFLTAEK</sequence>
<feature type="active site" description="Schiff-base intermediate with substrate" evidence="14">
    <location>
        <position position="167"/>
    </location>
</feature>
<feature type="active site" description="Proton donor/acceptor" evidence="14">
    <location>
        <position position="139"/>
    </location>
</feature>
<evidence type="ECO:0000256" key="8">
    <source>
        <dbReference type="ARBA" id="ARBA00023154"/>
    </source>
</evidence>
<dbReference type="AlphaFoldDB" id="A0A9N7H350"/>
<evidence type="ECO:0000256" key="3">
    <source>
        <dbReference type="ARBA" id="ARBA00007592"/>
    </source>
</evidence>
<evidence type="ECO:0000313" key="17">
    <source>
        <dbReference type="EMBL" id="PYD66710.1"/>
    </source>
</evidence>
<reference evidence="18" key="1">
    <citation type="submission" date="2017-02" db="EMBL/GenBank/DDBJ databases">
        <title>zhang.</title>
        <authorList>
            <person name="Zhang H."/>
        </authorList>
    </citation>
    <scope>NUCLEOTIDE SEQUENCE [LARGE SCALE GENOMIC DNA]</scope>
    <source>
        <strain evidence="18">RZS01</strain>
    </source>
</reference>
<dbReference type="EMBL" id="NIRT01000009">
    <property type="protein sequence ID" value="PYD66710.1"/>
    <property type="molecule type" value="Genomic_DNA"/>
</dbReference>
<keyword evidence="10" id="KW-0704">Schiff base</keyword>
<evidence type="ECO:0000313" key="18">
    <source>
        <dbReference type="Proteomes" id="UP000189683"/>
    </source>
</evidence>
<comment type="function">
    <text evidence="1">Catalyzes the condensation of (S)-aspartate-beta-semialdehyde [(S)-ASA] and pyruvate to 4-hydroxy-tetrahydrodipicolinate (HTPA).</text>
</comment>
<protein>
    <recommendedName>
        <fullName evidence="4 12">4-hydroxy-tetrahydrodipicolinate synthase</fullName>
        <ecNumber evidence="4 12">4.3.3.7</ecNumber>
    </recommendedName>
</protein>
<evidence type="ECO:0000256" key="13">
    <source>
        <dbReference type="PIRNR" id="PIRNR001365"/>
    </source>
</evidence>
<evidence type="ECO:0000256" key="12">
    <source>
        <dbReference type="NCBIfam" id="TIGR00674"/>
    </source>
</evidence>
<dbReference type="EMBL" id="CP019875">
    <property type="protein sequence ID" value="AQU88710.1"/>
    <property type="molecule type" value="Genomic_DNA"/>
</dbReference>
<comment type="similarity">
    <text evidence="3 13">Belongs to the DapA family.</text>
</comment>
<dbReference type="SUPFAM" id="SSF51569">
    <property type="entry name" value="Aldolase"/>
    <property type="match status" value="1"/>
</dbReference>
<dbReference type="InterPro" id="IPR013785">
    <property type="entry name" value="Aldolase_TIM"/>
</dbReference>
<organism evidence="16 18">
    <name type="scientific">Komagataeibacter nataicola</name>
    <dbReference type="NCBI Taxonomy" id="265960"/>
    <lineage>
        <taxon>Bacteria</taxon>
        <taxon>Pseudomonadati</taxon>
        <taxon>Pseudomonadota</taxon>
        <taxon>Alphaproteobacteria</taxon>
        <taxon>Acetobacterales</taxon>
        <taxon>Acetobacteraceae</taxon>
        <taxon>Komagataeibacter</taxon>
    </lineage>
</organism>
<evidence type="ECO:0000256" key="15">
    <source>
        <dbReference type="PIRSR" id="PIRSR001365-2"/>
    </source>
</evidence>
<evidence type="ECO:0000313" key="16">
    <source>
        <dbReference type="EMBL" id="AQU88710.1"/>
    </source>
</evidence>
<dbReference type="InterPro" id="IPR005263">
    <property type="entry name" value="DapA"/>
</dbReference>
<dbReference type="Proteomes" id="UP000189683">
    <property type="component" value="Chromosome"/>
</dbReference>
<dbReference type="InterPro" id="IPR002220">
    <property type="entry name" value="DapA-like"/>
</dbReference>
<proteinExistence type="inferred from homology"/>
<comment type="pathway">
    <text evidence="2">Amino-acid biosynthesis; L-lysine biosynthesis via DAP pathway; (S)-tetrahydrodipicolinate from L-aspartate: step 3/4.</text>
</comment>
<evidence type="ECO:0000256" key="11">
    <source>
        <dbReference type="ARBA" id="ARBA00047836"/>
    </source>
</evidence>
<dbReference type="OrthoDB" id="9778880at2"/>
<keyword evidence="8" id="KW-0457">Lysine biosynthesis</keyword>
<reference evidence="17 19" key="3">
    <citation type="submission" date="2017-06" db="EMBL/GenBank/DDBJ databases">
        <title>A draft genome sequence of Komagataeibacter nataicola LMG 1536.</title>
        <authorList>
            <person name="Skraban J."/>
            <person name="Cleenwerck I."/>
            <person name="Vandamme P."/>
            <person name="Trcek J."/>
        </authorList>
    </citation>
    <scope>NUCLEOTIDE SEQUENCE [LARGE SCALE GENOMIC DNA]</scope>
    <source>
        <strain evidence="17 19">LMG 1536</strain>
    </source>
</reference>
<gene>
    <name evidence="17" type="primary">dapA</name>
    <name evidence="16" type="ORF">B0W47_16100</name>
    <name evidence="17" type="ORF">CDI09_07220</name>
</gene>
<evidence type="ECO:0000256" key="10">
    <source>
        <dbReference type="ARBA" id="ARBA00023270"/>
    </source>
</evidence>